<dbReference type="GO" id="GO:0005886">
    <property type="term" value="C:plasma membrane"/>
    <property type="evidence" value="ECO:0007669"/>
    <property type="project" value="UniProtKB-SubCell"/>
</dbReference>
<dbReference type="Gene3D" id="1.20.1250.20">
    <property type="entry name" value="MFS general substrate transporter like domains"/>
    <property type="match status" value="1"/>
</dbReference>
<dbReference type="PANTHER" id="PTHR23517">
    <property type="entry name" value="RESISTANCE PROTEIN MDTM, PUTATIVE-RELATED-RELATED"/>
    <property type="match status" value="1"/>
</dbReference>
<feature type="compositionally biased region" description="Low complexity" evidence="7">
    <location>
        <begin position="8"/>
        <end position="17"/>
    </location>
</feature>
<evidence type="ECO:0000256" key="1">
    <source>
        <dbReference type="ARBA" id="ARBA00004651"/>
    </source>
</evidence>
<dbReference type="GO" id="GO:0022857">
    <property type="term" value="F:transmembrane transporter activity"/>
    <property type="evidence" value="ECO:0007669"/>
    <property type="project" value="InterPro"/>
</dbReference>
<gene>
    <name evidence="9" type="ORF">DZF91_17580</name>
</gene>
<dbReference type="InterPro" id="IPR036259">
    <property type="entry name" value="MFS_trans_sf"/>
</dbReference>
<feature type="region of interest" description="Disordered" evidence="7">
    <location>
        <begin position="1"/>
        <end position="33"/>
    </location>
</feature>
<keyword evidence="4 8" id="KW-0812">Transmembrane</keyword>
<feature type="transmembrane region" description="Helical" evidence="8">
    <location>
        <begin position="307"/>
        <end position="327"/>
    </location>
</feature>
<feature type="transmembrane region" description="Helical" evidence="8">
    <location>
        <begin position="79"/>
        <end position="97"/>
    </location>
</feature>
<protein>
    <submittedName>
        <fullName evidence="9">MFS transporter</fullName>
    </submittedName>
</protein>
<evidence type="ECO:0000313" key="9">
    <source>
        <dbReference type="EMBL" id="RFU40351.1"/>
    </source>
</evidence>
<comment type="caution">
    <text evidence="9">The sequence shown here is derived from an EMBL/GenBank/DDBJ whole genome shotgun (WGS) entry which is preliminary data.</text>
</comment>
<feature type="transmembrane region" description="Helical" evidence="8">
    <location>
        <begin position="130"/>
        <end position="148"/>
    </location>
</feature>
<dbReference type="PANTHER" id="PTHR23517:SF2">
    <property type="entry name" value="MULTIDRUG RESISTANCE PROTEIN MDTH"/>
    <property type="match status" value="1"/>
</dbReference>
<feature type="transmembrane region" description="Helical" evidence="8">
    <location>
        <begin position="373"/>
        <end position="393"/>
    </location>
</feature>
<evidence type="ECO:0000313" key="10">
    <source>
        <dbReference type="Proteomes" id="UP000261811"/>
    </source>
</evidence>
<organism evidence="9 10">
    <name type="scientific">Actinomadura logoneensis</name>
    <dbReference type="NCBI Taxonomy" id="2293572"/>
    <lineage>
        <taxon>Bacteria</taxon>
        <taxon>Bacillati</taxon>
        <taxon>Actinomycetota</taxon>
        <taxon>Actinomycetes</taxon>
        <taxon>Streptosporangiales</taxon>
        <taxon>Thermomonosporaceae</taxon>
        <taxon>Actinomadura</taxon>
    </lineage>
</organism>
<feature type="transmembrane region" description="Helical" evidence="8">
    <location>
        <begin position="339"/>
        <end position="361"/>
    </location>
</feature>
<keyword evidence="6 8" id="KW-0472">Membrane</keyword>
<keyword evidence="10" id="KW-1185">Reference proteome</keyword>
<comment type="subcellular location">
    <subcellularLocation>
        <location evidence="1">Cell membrane</location>
        <topology evidence="1">Multi-pass membrane protein</topology>
    </subcellularLocation>
</comment>
<name>A0A372JK09_9ACTN</name>
<feature type="transmembrane region" description="Helical" evidence="8">
    <location>
        <begin position="237"/>
        <end position="257"/>
    </location>
</feature>
<evidence type="ECO:0000256" key="8">
    <source>
        <dbReference type="SAM" id="Phobius"/>
    </source>
</evidence>
<feature type="transmembrane region" description="Helical" evidence="8">
    <location>
        <begin position="277"/>
        <end position="295"/>
    </location>
</feature>
<dbReference type="EMBL" id="QURH01000291">
    <property type="protein sequence ID" value="RFU40351.1"/>
    <property type="molecule type" value="Genomic_DNA"/>
</dbReference>
<keyword evidence="5 8" id="KW-1133">Transmembrane helix</keyword>
<feature type="transmembrane region" description="Helical" evidence="8">
    <location>
        <begin position="169"/>
        <end position="192"/>
    </location>
</feature>
<dbReference type="InterPro" id="IPR050171">
    <property type="entry name" value="MFS_Transporters"/>
</dbReference>
<evidence type="ECO:0000256" key="4">
    <source>
        <dbReference type="ARBA" id="ARBA00022692"/>
    </source>
</evidence>
<keyword evidence="3" id="KW-1003">Cell membrane</keyword>
<evidence type="ECO:0000256" key="2">
    <source>
        <dbReference type="ARBA" id="ARBA00022448"/>
    </source>
</evidence>
<dbReference type="Pfam" id="PF07690">
    <property type="entry name" value="MFS_1"/>
    <property type="match status" value="1"/>
</dbReference>
<reference evidence="9 10" key="1">
    <citation type="submission" date="2018-08" db="EMBL/GenBank/DDBJ databases">
        <title>Actinomadura jelena sp. nov., a novel Actinomycete isolated from soil in Chad.</title>
        <authorList>
            <person name="Shi L."/>
        </authorList>
    </citation>
    <scope>NUCLEOTIDE SEQUENCE [LARGE SCALE GENOMIC DNA]</scope>
    <source>
        <strain evidence="9 10">NEAU-G17</strain>
    </source>
</reference>
<feature type="transmembrane region" description="Helical" evidence="8">
    <location>
        <begin position="198"/>
        <end position="216"/>
    </location>
</feature>
<keyword evidence="2" id="KW-0813">Transport</keyword>
<dbReference type="SUPFAM" id="SSF103473">
    <property type="entry name" value="MFS general substrate transporter"/>
    <property type="match status" value="2"/>
</dbReference>
<sequence length="438" mass="45083">MPSPNSPKSPESAASVSPAPPSPSGSPEPEATSMAAMARHPVLRMLFAALLVNTLGNGLFMTVSALLFTRVVGLSPSQVGFALALGGVFGIVSGVPMGRVADRFGARPTVVALLAAEGVLILGYTVVHSFWAAVPLICGVTFLDRGASSVRNALVGQALPAELRIPGRAFLRMATNGGVGVGAALASVALVLDTPGAYRTMVVLDAVTFVAAALLLRRVPAERPARDAASGGRGFGALTDVPYLVITVLSGVLVLQQGILEVGVPLWVTRETHAPRLLVSACLVLNTSMIIALQVRMSRGAEDPRVAARACLRAGTLMAVGCVLFGLSRGSDPWTASLLVLGAMALQTLGEVLCAAGTWALSYELADERAHGVYQGVFNGGFAAGALLGPLVVTQTALRHGMAGWLVFGAVFLVAAVLFVPATRWAAANRPAWEKAPA</sequence>
<evidence type="ECO:0000256" key="5">
    <source>
        <dbReference type="ARBA" id="ARBA00022989"/>
    </source>
</evidence>
<evidence type="ECO:0000256" key="3">
    <source>
        <dbReference type="ARBA" id="ARBA00022475"/>
    </source>
</evidence>
<proteinExistence type="predicted"/>
<dbReference type="AlphaFoldDB" id="A0A372JK09"/>
<dbReference type="Proteomes" id="UP000261811">
    <property type="component" value="Unassembled WGS sequence"/>
</dbReference>
<feature type="transmembrane region" description="Helical" evidence="8">
    <location>
        <begin position="42"/>
        <end position="67"/>
    </location>
</feature>
<accession>A0A372JK09</accession>
<feature type="transmembrane region" description="Helical" evidence="8">
    <location>
        <begin position="405"/>
        <end position="427"/>
    </location>
</feature>
<evidence type="ECO:0000256" key="6">
    <source>
        <dbReference type="ARBA" id="ARBA00023136"/>
    </source>
</evidence>
<evidence type="ECO:0000256" key="7">
    <source>
        <dbReference type="SAM" id="MobiDB-lite"/>
    </source>
</evidence>
<dbReference type="InterPro" id="IPR011701">
    <property type="entry name" value="MFS"/>
</dbReference>